<dbReference type="Proteomes" id="UP000712600">
    <property type="component" value="Unassembled WGS sequence"/>
</dbReference>
<dbReference type="EMBL" id="QGKX02001347">
    <property type="protein sequence ID" value="KAF3521867.1"/>
    <property type="molecule type" value="Genomic_DNA"/>
</dbReference>
<comment type="caution">
    <text evidence="1">The sequence shown here is derived from an EMBL/GenBank/DDBJ whole genome shotgun (WGS) entry which is preliminary data.</text>
</comment>
<gene>
    <name evidence="1" type="ORF">F2Q69_00048437</name>
</gene>
<reference evidence="1" key="1">
    <citation type="submission" date="2019-12" db="EMBL/GenBank/DDBJ databases">
        <title>Genome sequencing and annotation of Brassica cretica.</title>
        <authorList>
            <person name="Studholme D.J."/>
            <person name="Sarris P."/>
        </authorList>
    </citation>
    <scope>NUCLEOTIDE SEQUENCE</scope>
    <source>
        <strain evidence="1">PFS-109/04</strain>
        <tissue evidence="1">Leaf</tissue>
    </source>
</reference>
<proteinExistence type="predicted"/>
<evidence type="ECO:0000313" key="1">
    <source>
        <dbReference type="EMBL" id="KAF3521867.1"/>
    </source>
</evidence>
<dbReference type="AlphaFoldDB" id="A0A8S9PG80"/>
<accession>A0A8S9PG80</accession>
<protein>
    <submittedName>
        <fullName evidence="1">Uncharacterized protein</fullName>
    </submittedName>
</protein>
<organism evidence="1 2">
    <name type="scientific">Brassica cretica</name>
    <name type="common">Mustard</name>
    <dbReference type="NCBI Taxonomy" id="69181"/>
    <lineage>
        <taxon>Eukaryota</taxon>
        <taxon>Viridiplantae</taxon>
        <taxon>Streptophyta</taxon>
        <taxon>Embryophyta</taxon>
        <taxon>Tracheophyta</taxon>
        <taxon>Spermatophyta</taxon>
        <taxon>Magnoliopsida</taxon>
        <taxon>eudicotyledons</taxon>
        <taxon>Gunneridae</taxon>
        <taxon>Pentapetalae</taxon>
        <taxon>rosids</taxon>
        <taxon>malvids</taxon>
        <taxon>Brassicales</taxon>
        <taxon>Brassicaceae</taxon>
        <taxon>Brassiceae</taxon>
        <taxon>Brassica</taxon>
    </lineage>
</organism>
<name>A0A8S9PG80_BRACR</name>
<evidence type="ECO:0000313" key="2">
    <source>
        <dbReference type="Proteomes" id="UP000712600"/>
    </source>
</evidence>
<sequence>MKSSEYTEEFPRKHKIGVPRNFLGIYRWNSEETSVRRNIPRKFRGTMCSSEKTDEFRGNIIAVGEPLGDFTKFRGNSDELAFSVGIPSEFPRANLALRAIRQLSVFVIRAATQLVQISVRTICFDENGVSMSVSWRSWPGTPGWRSMTFDLDDHRARSGRACKTFFFSFIRMRHCPYGGDLPELAESLMKKPGTPDFSLHFLRLSGSTNRVEECMGQDPGILRGSILARLRTRGMSRFSKTRRPKLRILMLDSTGLASVTSCIVPGLYVDFWQRGRSALLQSAPRWLYRLSSRNPEVGWTLGKEPVACMDISTGTLRLFGAVPSFVSSSYPLGSLKDGTRCVRLVNLEIMGSNGTVVLLQNPEVSSGPEGHFWSPEAALHPEITFWNPEVE</sequence>